<evidence type="ECO:0000313" key="11">
    <source>
        <dbReference type="EMBL" id="KAJ8311737.1"/>
    </source>
</evidence>
<sequence length="441" mass="49970">MNDLIFINTTASNIMSLSDREWDDLKSILDKTVHRFLGFSEPSLVTAALNCIDKGYDKYKTVDKLLVILDEKQATKFSDKLFDDGDRDEDSEIKKPRRFVDSEPAPVIPGPGNPSPGQLTADKIKEMMANAQKTIQERKAQIQATLPPPAPSYQSSMSRDEILMSDAMDKVRRAQELQSRIQNQMTGLKAAGINLPPSLPTPLILDEEGRTIDVKTGQAVQLTHHTPTLKANIRAKRLEQFKGIIEKPPEEITDSVFFDPRVGYTELDPEIIETSESITSLVEHPIQMKPPERKKLRRQTRQETQKDITEKIRLGLMPPPEPKVRMANLMRVLGTEAVQDPTKIEAHVRAQMEKRQKAHEEANAARKLTTEQRRDKKMKKIKEDTSLGVHVSVYRIRDLTNPAKKFKIEANANQLFMTGLVVMYKDCNVVVVQNSRENSVD</sequence>
<dbReference type="InterPro" id="IPR027104">
    <property type="entry name" value="Prp3"/>
</dbReference>
<feature type="domain" description="PWI" evidence="10">
    <location>
        <begin position="17"/>
        <end position="91"/>
    </location>
</feature>
<accession>A0ABQ9F2X4</accession>
<dbReference type="Pfam" id="PF01480">
    <property type="entry name" value="PWI"/>
    <property type="match status" value="1"/>
</dbReference>
<evidence type="ECO:0000313" key="12">
    <source>
        <dbReference type="Proteomes" id="UP001217089"/>
    </source>
</evidence>
<evidence type="ECO:0000256" key="3">
    <source>
        <dbReference type="ARBA" id="ARBA00022553"/>
    </source>
</evidence>
<feature type="region of interest" description="Disordered" evidence="9">
    <location>
        <begin position="356"/>
        <end position="378"/>
    </location>
</feature>
<keyword evidence="4" id="KW-0507">mRNA processing</keyword>
<dbReference type="EMBL" id="JARBDR010000496">
    <property type="protein sequence ID" value="KAJ8311737.1"/>
    <property type="molecule type" value="Genomic_DNA"/>
</dbReference>
<name>A0ABQ9F2X4_TEGGR</name>
<evidence type="ECO:0000256" key="7">
    <source>
        <dbReference type="ARBA" id="ARBA00032955"/>
    </source>
</evidence>
<keyword evidence="5" id="KW-0508">mRNA splicing</keyword>
<comment type="caution">
    <text evidence="11">The sequence shown here is derived from an EMBL/GenBank/DDBJ whole genome shotgun (WGS) entry which is preliminary data.</text>
</comment>
<keyword evidence="3" id="KW-0597">Phosphoprotein</keyword>
<dbReference type="Gene3D" id="1.20.1390.10">
    <property type="entry name" value="PWI domain"/>
    <property type="match status" value="1"/>
</dbReference>
<protein>
    <recommendedName>
        <fullName evidence="2">U4/U6 small nuclear ribonucleoprotein Prp3</fullName>
    </recommendedName>
    <alternativeName>
        <fullName evidence="7">Pre-mRNA-splicing factor 3</fullName>
    </alternativeName>
</protein>
<evidence type="ECO:0000259" key="10">
    <source>
        <dbReference type="SMART" id="SM00311"/>
    </source>
</evidence>
<dbReference type="Proteomes" id="UP001217089">
    <property type="component" value="Unassembled WGS sequence"/>
</dbReference>
<dbReference type="Pfam" id="PF06544">
    <property type="entry name" value="Prp3_C"/>
    <property type="match status" value="1"/>
</dbReference>
<evidence type="ECO:0000256" key="5">
    <source>
        <dbReference type="ARBA" id="ARBA00023187"/>
    </source>
</evidence>
<comment type="function">
    <text evidence="8">Plays a role in pre-mRNA splicing as component of the U4/U6-U5 tri-snRNP complex that is involved in spliceosome assembly, and as component of the precatalytic spliceosome (spliceosome B complex).</text>
</comment>
<evidence type="ECO:0000256" key="4">
    <source>
        <dbReference type="ARBA" id="ARBA00022664"/>
    </source>
</evidence>
<feature type="compositionally biased region" description="Basic and acidic residues" evidence="9">
    <location>
        <begin position="356"/>
        <end position="374"/>
    </location>
</feature>
<dbReference type="InterPro" id="IPR002483">
    <property type="entry name" value="PWI_dom"/>
</dbReference>
<dbReference type="PANTHER" id="PTHR14212:SF0">
    <property type="entry name" value="U4_U6 SMALL NUCLEAR RIBONUCLEOPROTEIN PRP3"/>
    <property type="match status" value="1"/>
</dbReference>
<dbReference type="PANTHER" id="PTHR14212">
    <property type="entry name" value="U4/U6-ASSOCIATED RNA SPLICING FACTOR-RELATED"/>
    <property type="match status" value="1"/>
</dbReference>
<organism evidence="11 12">
    <name type="scientific">Tegillarca granosa</name>
    <name type="common">Malaysian cockle</name>
    <name type="synonym">Anadara granosa</name>
    <dbReference type="NCBI Taxonomy" id="220873"/>
    <lineage>
        <taxon>Eukaryota</taxon>
        <taxon>Metazoa</taxon>
        <taxon>Spiralia</taxon>
        <taxon>Lophotrochozoa</taxon>
        <taxon>Mollusca</taxon>
        <taxon>Bivalvia</taxon>
        <taxon>Autobranchia</taxon>
        <taxon>Pteriomorphia</taxon>
        <taxon>Arcoida</taxon>
        <taxon>Arcoidea</taxon>
        <taxon>Arcidae</taxon>
        <taxon>Tegillarca</taxon>
    </lineage>
</organism>
<dbReference type="InterPro" id="IPR013881">
    <property type="entry name" value="Pre-mRNA_splic_Prp3_dom"/>
</dbReference>
<evidence type="ECO:0000256" key="9">
    <source>
        <dbReference type="SAM" id="MobiDB-lite"/>
    </source>
</evidence>
<keyword evidence="6" id="KW-0539">Nucleus</keyword>
<keyword evidence="12" id="KW-1185">Reference proteome</keyword>
<dbReference type="InterPro" id="IPR010541">
    <property type="entry name" value="Prp3_C"/>
</dbReference>
<dbReference type="Pfam" id="PF08572">
    <property type="entry name" value="PRP3"/>
    <property type="match status" value="1"/>
</dbReference>
<gene>
    <name evidence="11" type="ORF">KUTeg_011092</name>
</gene>
<evidence type="ECO:0000256" key="8">
    <source>
        <dbReference type="ARBA" id="ARBA00035603"/>
    </source>
</evidence>
<dbReference type="SMART" id="SM00311">
    <property type="entry name" value="PWI"/>
    <property type="match status" value="1"/>
</dbReference>
<evidence type="ECO:0000256" key="2">
    <source>
        <dbReference type="ARBA" id="ARBA00016514"/>
    </source>
</evidence>
<evidence type="ECO:0000256" key="6">
    <source>
        <dbReference type="ARBA" id="ARBA00023242"/>
    </source>
</evidence>
<evidence type="ECO:0000256" key="1">
    <source>
        <dbReference type="ARBA" id="ARBA00004123"/>
    </source>
</evidence>
<proteinExistence type="predicted"/>
<reference evidence="11 12" key="1">
    <citation type="submission" date="2022-12" db="EMBL/GenBank/DDBJ databases">
        <title>Chromosome-level genome of Tegillarca granosa.</title>
        <authorList>
            <person name="Kim J."/>
        </authorList>
    </citation>
    <scope>NUCLEOTIDE SEQUENCE [LARGE SCALE GENOMIC DNA]</scope>
    <source>
        <strain evidence="11">Teg-2019</strain>
        <tissue evidence="11">Adductor muscle</tissue>
    </source>
</reference>
<comment type="subcellular location">
    <subcellularLocation>
        <location evidence="1">Nucleus</location>
    </subcellularLocation>
</comment>